<organism evidence="3 4">
    <name type="scientific">Georgenia faecalis</name>
    <dbReference type="NCBI Taxonomy" id="2483799"/>
    <lineage>
        <taxon>Bacteria</taxon>
        <taxon>Bacillati</taxon>
        <taxon>Actinomycetota</taxon>
        <taxon>Actinomycetes</taxon>
        <taxon>Micrococcales</taxon>
        <taxon>Bogoriellaceae</taxon>
        <taxon>Georgenia</taxon>
    </lineage>
</organism>
<dbReference type="EMBL" id="JBHSGF010000002">
    <property type="protein sequence ID" value="MFC4554516.1"/>
    <property type="molecule type" value="Genomic_DNA"/>
</dbReference>
<protein>
    <recommendedName>
        <fullName evidence="5">DUF4232 domain-containing protein</fullName>
    </recommendedName>
</protein>
<keyword evidence="2" id="KW-1133">Transmembrane helix</keyword>
<feature type="region of interest" description="Disordered" evidence="1">
    <location>
        <begin position="1"/>
        <end position="24"/>
    </location>
</feature>
<comment type="caution">
    <text evidence="3">The sequence shown here is derived from an EMBL/GenBank/DDBJ whole genome shotgun (WGS) entry which is preliminary data.</text>
</comment>
<evidence type="ECO:0000256" key="2">
    <source>
        <dbReference type="SAM" id="Phobius"/>
    </source>
</evidence>
<reference evidence="4" key="1">
    <citation type="journal article" date="2019" name="Int. J. Syst. Evol. Microbiol.">
        <title>The Global Catalogue of Microorganisms (GCM) 10K type strain sequencing project: providing services to taxonomists for standard genome sequencing and annotation.</title>
        <authorList>
            <consortium name="The Broad Institute Genomics Platform"/>
            <consortium name="The Broad Institute Genome Sequencing Center for Infectious Disease"/>
            <person name="Wu L."/>
            <person name="Ma J."/>
        </authorList>
    </citation>
    <scope>NUCLEOTIDE SEQUENCE [LARGE SCALE GENOMIC DNA]</scope>
    <source>
        <strain evidence="4">JCM 3369</strain>
    </source>
</reference>
<evidence type="ECO:0000256" key="1">
    <source>
        <dbReference type="SAM" id="MobiDB-lite"/>
    </source>
</evidence>
<accession>A0ABV9D7H3</accession>
<gene>
    <name evidence="3" type="ORF">ACFO3F_04585</name>
</gene>
<proteinExistence type="predicted"/>
<feature type="compositionally biased region" description="Low complexity" evidence="1">
    <location>
        <begin position="1"/>
        <end position="14"/>
    </location>
</feature>
<evidence type="ECO:0000313" key="4">
    <source>
        <dbReference type="Proteomes" id="UP001595955"/>
    </source>
</evidence>
<evidence type="ECO:0008006" key="5">
    <source>
        <dbReference type="Google" id="ProtNLM"/>
    </source>
</evidence>
<keyword evidence="2" id="KW-0812">Transmembrane</keyword>
<dbReference type="Proteomes" id="UP001595955">
    <property type="component" value="Unassembled WGS sequence"/>
</dbReference>
<dbReference type="RefSeq" id="WP_122825014.1">
    <property type="nucleotide sequence ID" value="NZ_CP033325.1"/>
</dbReference>
<name>A0ABV9D7H3_9MICO</name>
<evidence type="ECO:0000313" key="3">
    <source>
        <dbReference type="EMBL" id="MFC4554516.1"/>
    </source>
</evidence>
<keyword evidence="4" id="KW-1185">Reference proteome</keyword>
<keyword evidence="2" id="KW-0472">Membrane</keyword>
<sequence length="209" mass="21029">MTPARAGATARTGGTPPGRPPRPSAAVYRRRRLVALVLLVALLVAVIWAVTALLGGGEEEPAAVEPTRVTAVSTAQGEPRECAPADLDVDLSLDPPSPAVGEEVAFGLVVTNDGNVPCLMDAGPAALSLTVRSGADEVWSSAHCAGDATEPILLDAGASREHALAWSGGRSAAGCPGNQPAATGGTYRVVADYAGNRVGPTDGLTFTLG</sequence>
<feature type="transmembrane region" description="Helical" evidence="2">
    <location>
        <begin position="33"/>
        <end position="54"/>
    </location>
</feature>